<evidence type="ECO:0000313" key="2">
    <source>
        <dbReference type="Proteomes" id="UP000292340"/>
    </source>
</evidence>
<dbReference type="AlphaFoldDB" id="A0AB37VZA6"/>
<dbReference type="EMBL" id="PDXB01000064">
    <property type="protein sequence ID" value="RYN17064.1"/>
    <property type="molecule type" value="Genomic_DNA"/>
</dbReference>
<comment type="caution">
    <text evidence="1">The sequence shown here is derived from an EMBL/GenBank/DDBJ whole genome shotgun (WGS) entry which is preliminary data.</text>
</comment>
<protein>
    <submittedName>
        <fullName evidence="1">Uncharacterized protein</fullName>
    </submittedName>
</protein>
<gene>
    <name evidence="1" type="ORF">AA0115_g12023</name>
</gene>
<dbReference type="Proteomes" id="UP000292340">
    <property type="component" value="Unassembled WGS sequence"/>
</dbReference>
<sequence length="41" mass="4590">MDIDIVDEPTYMPADTWCFLSQRSLDLGCTATERFGSMSSV</sequence>
<reference evidence="1" key="2">
    <citation type="journal article" date="2019" name="bioRxiv">
        <title>Genomics, evolutionary history and diagnostics of the Alternaria alternata species group including apple and Asian pear pathotypes.</title>
        <authorList>
            <person name="Armitage A.D."/>
            <person name="Cockerton H.M."/>
            <person name="Sreenivasaprasad S."/>
            <person name="Woodhall J.W."/>
            <person name="Lane C.R."/>
            <person name="Harrison R.J."/>
            <person name="Clarkson J.P."/>
        </authorList>
    </citation>
    <scope>NUCLEOTIDE SEQUENCE</scope>
    <source>
        <strain evidence="1">FERA 1164</strain>
    </source>
</reference>
<organism evidence="1 2">
    <name type="scientific">Alternaria tenuissima</name>
    <dbReference type="NCBI Taxonomy" id="119927"/>
    <lineage>
        <taxon>Eukaryota</taxon>
        <taxon>Fungi</taxon>
        <taxon>Dikarya</taxon>
        <taxon>Ascomycota</taxon>
        <taxon>Pezizomycotina</taxon>
        <taxon>Dothideomycetes</taxon>
        <taxon>Pleosporomycetidae</taxon>
        <taxon>Pleosporales</taxon>
        <taxon>Pleosporineae</taxon>
        <taxon>Pleosporaceae</taxon>
        <taxon>Alternaria</taxon>
        <taxon>Alternaria sect. Alternaria</taxon>
        <taxon>Alternaria alternata complex</taxon>
    </lineage>
</organism>
<reference evidence="1" key="1">
    <citation type="submission" date="2017-10" db="EMBL/GenBank/DDBJ databases">
        <authorList>
            <person name="Armitage A.D."/>
            <person name="Barbara D.J."/>
            <person name="Woodhall J.W."/>
            <person name="Sreenivasaprasad S."/>
            <person name="Lane C.R."/>
            <person name="Clarkson J.P."/>
            <person name="Harrison R.J."/>
        </authorList>
    </citation>
    <scope>NUCLEOTIDE SEQUENCE</scope>
    <source>
        <strain evidence="1">FERA 1164</strain>
    </source>
</reference>
<proteinExistence type="predicted"/>
<evidence type="ECO:0000313" key="1">
    <source>
        <dbReference type="EMBL" id="RYN17064.1"/>
    </source>
</evidence>
<accession>A0AB37VZA6</accession>
<name>A0AB37VZA6_9PLEO</name>